<dbReference type="CDD" id="cd12173">
    <property type="entry name" value="PGDH_4"/>
    <property type="match status" value="1"/>
</dbReference>
<dbReference type="AlphaFoldDB" id="A0AAW7ZG34"/>
<dbReference type="InterPro" id="IPR006139">
    <property type="entry name" value="D-isomer_2_OHA_DH_cat_dom"/>
</dbReference>
<evidence type="ECO:0000259" key="9">
    <source>
        <dbReference type="Pfam" id="PF00389"/>
    </source>
</evidence>
<evidence type="ECO:0000256" key="3">
    <source>
        <dbReference type="ARBA" id="ARBA00013001"/>
    </source>
</evidence>
<dbReference type="Pfam" id="PF00389">
    <property type="entry name" value="2-Hacid_dh"/>
    <property type="match status" value="1"/>
</dbReference>
<evidence type="ECO:0000256" key="1">
    <source>
        <dbReference type="ARBA" id="ARBA00003800"/>
    </source>
</evidence>
<dbReference type="FunFam" id="3.40.50.720:FF:000021">
    <property type="entry name" value="D-3-phosphoglycerate dehydrogenase"/>
    <property type="match status" value="1"/>
</dbReference>
<dbReference type="PANTHER" id="PTHR42789:SF1">
    <property type="entry name" value="D-ISOMER SPECIFIC 2-HYDROXYACID DEHYDROGENASE FAMILY PROTEIN (AFU_ORTHOLOGUE AFUA_6G10090)"/>
    <property type="match status" value="1"/>
</dbReference>
<reference evidence="11" key="2">
    <citation type="submission" date="2023-03" db="EMBL/GenBank/DDBJ databases">
        <authorList>
            <person name="Zhang Z."/>
        </authorList>
    </citation>
    <scope>NUCLEOTIDE SEQUENCE</scope>
    <source>
        <strain evidence="11">DSA</strain>
    </source>
</reference>
<dbReference type="GO" id="GO:0051287">
    <property type="term" value="F:NAD binding"/>
    <property type="evidence" value="ECO:0007669"/>
    <property type="project" value="InterPro"/>
</dbReference>
<sequence>MKAVVTELIWEEGLEILREQGEVKYDQNLWKSDNLLETIKDADLLIVRNQTKVTRELMEQAPNLKVVGRLGVGLDNIDVAAAKELNIKVVFARNANAVSVAEYVFSAMFAFSRPLEKASQDVKKGNWNRKLFTREEIYGKTLGLVGVGEIGARLASRAKAFGMNVIGFDPFLPPYELACTDIGVCMDSLEKVLAESDYLSLHVPLNDQTRNLINRDSIKTMKKTAYVINTARGGVINEDDLYEAIKSGEIAGAALDVLVKEPPQGNKLLELENVIVTPHIAGLTEEAQVRTSELVARECLKVLKGQGSMCIVR</sequence>
<dbReference type="PROSITE" id="PS00671">
    <property type="entry name" value="D_2_HYDROXYACID_DH_3"/>
    <property type="match status" value="1"/>
</dbReference>
<reference evidence="11" key="1">
    <citation type="journal article" date="2023" name="J. Hazard. Mater.">
        <title>Anaerobic biodegradation of pyrene and benzo[a]pyrene by a new sulfate-reducing Desulforamulus aquiferis strain DSA.</title>
        <authorList>
            <person name="Zhang Z."/>
            <person name="Sun J."/>
            <person name="Gong X."/>
            <person name="Wang C."/>
            <person name="Wang H."/>
        </authorList>
    </citation>
    <scope>NUCLEOTIDE SEQUENCE</scope>
    <source>
        <strain evidence="11">DSA</strain>
    </source>
</reference>
<dbReference type="RefSeq" id="WP_304544133.1">
    <property type="nucleotide sequence ID" value="NZ_JARPTC010000021.1"/>
</dbReference>
<accession>A0AAW7ZG34</accession>
<evidence type="ECO:0000259" key="10">
    <source>
        <dbReference type="Pfam" id="PF02826"/>
    </source>
</evidence>
<feature type="domain" description="D-isomer specific 2-hydroxyacid dehydrogenase catalytic" evidence="9">
    <location>
        <begin position="4"/>
        <end position="306"/>
    </location>
</feature>
<keyword evidence="12" id="KW-1185">Reference proteome</keyword>
<protein>
    <recommendedName>
        <fullName evidence="6">2-oxoglutarate reductase</fullName>
        <ecNumber evidence="3">1.1.1.399</ecNumber>
    </recommendedName>
    <alternativeName>
        <fullName evidence="6">2-oxoglutarate reductase</fullName>
    </alternativeName>
</protein>
<evidence type="ECO:0000256" key="7">
    <source>
        <dbReference type="ARBA" id="ARBA00048126"/>
    </source>
</evidence>
<evidence type="ECO:0000313" key="12">
    <source>
        <dbReference type="Proteomes" id="UP001172911"/>
    </source>
</evidence>
<evidence type="ECO:0000256" key="6">
    <source>
        <dbReference type="ARBA" id="ARBA00030455"/>
    </source>
</evidence>
<comment type="similarity">
    <text evidence="2 8">Belongs to the D-isomer specific 2-hydroxyacid dehydrogenase family.</text>
</comment>
<evidence type="ECO:0000256" key="8">
    <source>
        <dbReference type="RuleBase" id="RU003719"/>
    </source>
</evidence>
<proteinExistence type="inferred from homology"/>
<dbReference type="InterPro" id="IPR036291">
    <property type="entry name" value="NAD(P)-bd_dom_sf"/>
</dbReference>
<name>A0AAW7ZG34_9FIRM</name>
<comment type="catalytic activity">
    <reaction evidence="7">
        <text>(R)-2-hydroxyglutarate + NAD(+) = 2-oxoglutarate + NADH + H(+)</text>
        <dbReference type="Rhea" id="RHEA:49612"/>
        <dbReference type="ChEBI" id="CHEBI:15378"/>
        <dbReference type="ChEBI" id="CHEBI:15801"/>
        <dbReference type="ChEBI" id="CHEBI:16810"/>
        <dbReference type="ChEBI" id="CHEBI:57540"/>
        <dbReference type="ChEBI" id="CHEBI:57945"/>
        <dbReference type="EC" id="1.1.1.399"/>
    </reaction>
</comment>
<dbReference type="EMBL" id="JARPTC010000021">
    <property type="protein sequence ID" value="MDO7788306.1"/>
    <property type="molecule type" value="Genomic_DNA"/>
</dbReference>
<evidence type="ECO:0000256" key="2">
    <source>
        <dbReference type="ARBA" id="ARBA00005854"/>
    </source>
</evidence>
<dbReference type="Gene3D" id="3.40.50.720">
    <property type="entry name" value="NAD(P)-binding Rossmann-like Domain"/>
    <property type="match status" value="2"/>
</dbReference>
<dbReference type="InterPro" id="IPR006140">
    <property type="entry name" value="D-isomer_DH_NAD-bd"/>
</dbReference>
<dbReference type="Pfam" id="PF02826">
    <property type="entry name" value="2-Hacid_dh_C"/>
    <property type="match status" value="1"/>
</dbReference>
<organism evidence="11 12">
    <name type="scientific">Desulforamulus aquiferis</name>
    <dbReference type="NCBI Taxonomy" id="1397668"/>
    <lineage>
        <taxon>Bacteria</taxon>
        <taxon>Bacillati</taxon>
        <taxon>Bacillota</taxon>
        <taxon>Clostridia</taxon>
        <taxon>Eubacteriales</taxon>
        <taxon>Peptococcaceae</taxon>
        <taxon>Desulforamulus</taxon>
    </lineage>
</organism>
<evidence type="ECO:0000313" key="11">
    <source>
        <dbReference type="EMBL" id="MDO7788306.1"/>
    </source>
</evidence>
<dbReference type="Proteomes" id="UP001172911">
    <property type="component" value="Unassembled WGS sequence"/>
</dbReference>
<evidence type="ECO:0000256" key="5">
    <source>
        <dbReference type="ARBA" id="ARBA00023027"/>
    </source>
</evidence>
<feature type="domain" description="D-isomer specific 2-hydroxyacid dehydrogenase NAD-binding" evidence="10">
    <location>
        <begin position="106"/>
        <end position="281"/>
    </location>
</feature>
<keyword evidence="4 8" id="KW-0560">Oxidoreductase</keyword>
<dbReference type="SUPFAM" id="SSF52283">
    <property type="entry name" value="Formate/glycerate dehydrogenase catalytic domain-like"/>
    <property type="match status" value="1"/>
</dbReference>
<dbReference type="InterPro" id="IPR029753">
    <property type="entry name" value="D-isomer_DH_CS"/>
</dbReference>
<dbReference type="GO" id="GO:0016616">
    <property type="term" value="F:oxidoreductase activity, acting on the CH-OH group of donors, NAD or NADP as acceptor"/>
    <property type="evidence" value="ECO:0007669"/>
    <property type="project" value="InterPro"/>
</dbReference>
<evidence type="ECO:0000256" key="4">
    <source>
        <dbReference type="ARBA" id="ARBA00023002"/>
    </source>
</evidence>
<comment type="function">
    <text evidence="1">Catalyzes the reversible oxidation of 3-phospho-D-glycerate to 3-phosphonooxypyruvate, the first step of the phosphorylated L-serine biosynthesis pathway. Also catalyzes the reversible oxidation of 2-hydroxyglutarate to 2-oxoglutarate.</text>
</comment>
<dbReference type="InterPro" id="IPR050857">
    <property type="entry name" value="D-2-hydroxyacid_DH"/>
</dbReference>
<gene>
    <name evidence="11" type="ORF">P6N53_13855</name>
</gene>
<dbReference type="PANTHER" id="PTHR42789">
    <property type="entry name" value="D-ISOMER SPECIFIC 2-HYDROXYACID DEHYDROGENASE FAMILY PROTEIN (AFU_ORTHOLOGUE AFUA_6G10090)"/>
    <property type="match status" value="1"/>
</dbReference>
<keyword evidence="5" id="KW-0520">NAD</keyword>
<comment type="caution">
    <text evidence="11">The sequence shown here is derived from an EMBL/GenBank/DDBJ whole genome shotgun (WGS) entry which is preliminary data.</text>
</comment>
<dbReference type="EC" id="1.1.1.399" evidence="3"/>
<dbReference type="SUPFAM" id="SSF51735">
    <property type="entry name" value="NAD(P)-binding Rossmann-fold domains"/>
    <property type="match status" value="1"/>
</dbReference>